<dbReference type="Proteomes" id="UP000289238">
    <property type="component" value="Unassembled WGS sequence"/>
</dbReference>
<gene>
    <name evidence="1" type="ORF">DSM00_1263</name>
</gene>
<accession>A0A4Q0PB02</accession>
<keyword evidence="2" id="KW-1185">Reference proteome</keyword>
<evidence type="ECO:0000313" key="1">
    <source>
        <dbReference type="EMBL" id="RXG23648.1"/>
    </source>
</evidence>
<dbReference type="EMBL" id="QOVM01000002">
    <property type="protein sequence ID" value="RXG23648.1"/>
    <property type="molecule type" value="Genomic_DNA"/>
</dbReference>
<dbReference type="AlphaFoldDB" id="A0A4Q0PB02"/>
<proteinExistence type="predicted"/>
<comment type="caution">
    <text evidence="1">The sequence shown here is derived from an EMBL/GenBank/DDBJ whole genome shotgun (WGS) entry which is preliminary data.</text>
</comment>
<sequence length="51" mass="5906">MVLLWNSENPPSKTINNQHIKIQLVVFTCVFKVNVSLSYDYESLTHSIIIK</sequence>
<organism evidence="1 2">
    <name type="scientific">Leeuwenhoekiella aequorea</name>
    <dbReference type="NCBI Taxonomy" id="283736"/>
    <lineage>
        <taxon>Bacteria</taxon>
        <taxon>Pseudomonadati</taxon>
        <taxon>Bacteroidota</taxon>
        <taxon>Flavobacteriia</taxon>
        <taxon>Flavobacteriales</taxon>
        <taxon>Flavobacteriaceae</taxon>
        <taxon>Leeuwenhoekiella</taxon>
    </lineage>
</organism>
<protein>
    <submittedName>
        <fullName evidence="1">Uncharacterized protein</fullName>
    </submittedName>
</protein>
<evidence type="ECO:0000313" key="2">
    <source>
        <dbReference type="Proteomes" id="UP000289238"/>
    </source>
</evidence>
<name>A0A4Q0PB02_9FLAO</name>
<reference evidence="1 2" key="1">
    <citation type="submission" date="2018-07" db="EMBL/GenBank/DDBJ databases">
        <title>Leeuwenhoekiella genomics.</title>
        <authorList>
            <person name="Tahon G."/>
            <person name="Willems A."/>
        </authorList>
    </citation>
    <scope>NUCLEOTIDE SEQUENCE [LARGE SCALE GENOMIC DNA]</scope>
    <source>
        <strain evidence="1 2">LMG 22550</strain>
    </source>
</reference>